<evidence type="ECO:0000313" key="3">
    <source>
        <dbReference type="Proteomes" id="UP000016927"/>
    </source>
</evidence>
<dbReference type="HOGENOM" id="CLU_2574477_0_0_1"/>
<dbReference type="AlphaFoldDB" id="R0MQT0"/>
<accession>R0MQT0</accession>
<keyword evidence="1" id="KW-1133">Transmembrane helix</keyword>
<dbReference type="Proteomes" id="UP000016927">
    <property type="component" value="Unassembled WGS sequence"/>
</dbReference>
<keyword evidence="3" id="KW-1185">Reference proteome</keyword>
<dbReference type="EMBL" id="KB908914">
    <property type="protein sequence ID" value="EOB15248.1"/>
    <property type="molecule type" value="Genomic_DNA"/>
</dbReference>
<gene>
    <name evidence="2" type="ORF">NBO_6g0001</name>
</gene>
<organism evidence="2 3">
    <name type="scientific">Nosema bombycis (strain CQ1 / CVCC 102059)</name>
    <name type="common">Microsporidian parasite</name>
    <name type="synonym">Pebrine of silkworm</name>
    <dbReference type="NCBI Taxonomy" id="578461"/>
    <lineage>
        <taxon>Eukaryota</taxon>
        <taxon>Fungi</taxon>
        <taxon>Fungi incertae sedis</taxon>
        <taxon>Microsporidia</taxon>
        <taxon>Nosematidae</taxon>
        <taxon>Nosema</taxon>
    </lineage>
</organism>
<protein>
    <submittedName>
        <fullName evidence="2">Uncharacterized protein</fullName>
    </submittedName>
</protein>
<evidence type="ECO:0000313" key="2">
    <source>
        <dbReference type="EMBL" id="EOB15248.1"/>
    </source>
</evidence>
<name>R0MQT0_NOSB1</name>
<evidence type="ECO:0000256" key="1">
    <source>
        <dbReference type="SAM" id="Phobius"/>
    </source>
</evidence>
<proteinExistence type="predicted"/>
<keyword evidence="1" id="KW-0812">Transmembrane</keyword>
<reference evidence="2 3" key="1">
    <citation type="journal article" date="2013" name="BMC Genomics">
        <title>Comparative genomics of parasitic silkworm microsporidia reveal an association between genome expansion and host adaptation.</title>
        <authorList>
            <person name="Pan G."/>
            <person name="Xu J."/>
            <person name="Li T."/>
            <person name="Xia Q."/>
            <person name="Liu S.L."/>
            <person name="Zhang G."/>
            <person name="Li S."/>
            <person name="Li C."/>
            <person name="Liu H."/>
            <person name="Yang L."/>
            <person name="Liu T."/>
            <person name="Zhang X."/>
            <person name="Wu Z."/>
            <person name="Fan W."/>
            <person name="Dang X."/>
            <person name="Xiang H."/>
            <person name="Tao M."/>
            <person name="Li Y."/>
            <person name="Hu J."/>
            <person name="Li Z."/>
            <person name="Lin L."/>
            <person name="Luo J."/>
            <person name="Geng L."/>
            <person name="Wang L."/>
            <person name="Long M."/>
            <person name="Wan Y."/>
            <person name="He N."/>
            <person name="Zhang Z."/>
            <person name="Lu C."/>
            <person name="Keeling P.J."/>
            <person name="Wang J."/>
            <person name="Xiang Z."/>
            <person name="Zhou Z."/>
        </authorList>
    </citation>
    <scope>NUCLEOTIDE SEQUENCE [LARGE SCALE GENOMIC DNA]</scope>
    <source>
        <strain evidence="3">CQ1 / CVCC 102059</strain>
    </source>
</reference>
<sequence length="81" mass="9506">MKRHINVQLISCFTIDPIDPVCFLILFFSFPHCSLFMVNRPHLWLMTCIKSFNTDLDSAKIYCVYLELCILLLTSSSRLKF</sequence>
<keyword evidence="1" id="KW-0472">Membrane</keyword>
<feature type="transmembrane region" description="Helical" evidence="1">
    <location>
        <begin position="21"/>
        <end position="39"/>
    </location>
</feature>
<dbReference type="VEuPathDB" id="MicrosporidiaDB:NBO_6g0001"/>